<dbReference type="PANTHER" id="PTHR45008">
    <property type="entry name" value="PTS SYSTEM GLUCOSE-SPECIFIC EIIA COMPONENT"/>
    <property type="match status" value="1"/>
</dbReference>
<dbReference type="InterPro" id="IPR001127">
    <property type="entry name" value="PTS_EIIA_1_perm"/>
</dbReference>
<dbReference type="EMBL" id="JAUQYP010000001">
    <property type="protein sequence ID" value="MDO8107240.1"/>
    <property type="molecule type" value="Genomic_DNA"/>
</dbReference>
<dbReference type="PROSITE" id="PS51093">
    <property type="entry name" value="PTS_EIIA_TYPE_1"/>
    <property type="match status" value="1"/>
</dbReference>
<reference evidence="8 9" key="1">
    <citation type="submission" date="2023-07" db="EMBL/GenBank/DDBJ databases">
        <title>Description of novel actinomycetes strains, isolated from tidal flat sediment.</title>
        <authorList>
            <person name="Lu C."/>
        </authorList>
    </citation>
    <scope>NUCLEOTIDE SEQUENCE [LARGE SCALE GENOMIC DNA]</scope>
    <source>
        <strain evidence="8 9">SYSU T00b441</strain>
    </source>
</reference>
<evidence type="ECO:0000259" key="7">
    <source>
        <dbReference type="PROSITE" id="PS51093"/>
    </source>
</evidence>
<evidence type="ECO:0000256" key="4">
    <source>
        <dbReference type="ARBA" id="ARBA00022679"/>
    </source>
</evidence>
<dbReference type="InterPro" id="IPR011055">
    <property type="entry name" value="Dup_hybrid_motif"/>
</dbReference>
<protein>
    <submittedName>
        <fullName evidence="8">PTS glucose transporter subunit IIA</fullName>
    </submittedName>
</protein>
<evidence type="ECO:0000256" key="3">
    <source>
        <dbReference type="ARBA" id="ARBA00022597"/>
    </source>
</evidence>
<evidence type="ECO:0000313" key="9">
    <source>
        <dbReference type="Proteomes" id="UP001232536"/>
    </source>
</evidence>
<evidence type="ECO:0000256" key="1">
    <source>
        <dbReference type="ARBA" id="ARBA00004496"/>
    </source>
</evidence>
<dbReference type="SUPFAM" id="SSF51261">
    <property type="entry name" value="Duplicated hybrid motif"/>
    <property type="match status" value="1"/>
</dbReference>
<dbReference type="PANTHER" id="PTHR45008:SF1">
    <property type="entry name" value="PTS SYSTEM GLUCOSE-SPECIFIC EIIA COMPONENT"/>
    <property type="match status" value="1"/>
</dbReference>
<evidence type="ECO:0000313" key="8">
    <source>
        <dbReference type="EMBL" id="MDO8107240.1"/>
    </source>
</evidence>
<comment type="caution">
    <text evidence="8">The sequence shown here is derived from an EMBL/GenBank/DDBJ whole genome shotgun (WGS) entry which is preliminary data.</text>
</comment>
<accession>A0ABT9D8L5</accession>
<dbReference type="Gene3D" id="2.70.70.10">
    <property type="entry name" value="Glucose Permease (Domain IIA)"/>
    <property type="match status" value="1"/>
</dbReference>
<keyword evidence="5" id="KW-0598">Phosphotransferase system</keyword>
<comment type="subcellular location">
    <subcellularLocation>
        <location evidence="1">Cytoplasm</location>
    </subcellularLocation>
</comment>
<keyword evidence="3 8" id="KW-0762">Sugar transport</keyword>
<evidence type="ECO:0000256" key="6">
    <source>
        <dbReference type="ARBA" id="ARBA00022777"/>
    </source>
</evidence>
<keyword evidence="9" id="KW-1185">Reference proteome</keyword>
<organism evidence="8 9">
    <name type="scientific">Actinotalea lenta</name>
    <dbReference type="NCBI Taxonomy" id="3064654"/>
    <lineage>
        <taxon>Bacteria</taxon>
        <taxon>Bacillati</taxon>
        <taxon>Actinomycetota</taxon>
        <taxon>Actinomycetes</taxon>
        <taxon>Micrococcales</taxon>
        <taxon>Cellulomonadaceae</taxon>
        <taxon>Actinotalea</taxon>
    </lineage>
</organism>
<keyword evidence="2" id="KW-0813">Transport</keyword>
<dbReference type="PROSITE" id="PS00371">
    <property type="entry name" value="PTS_EIIA_TYPE_1_HIS"/>
    <property type="match status" value="1"/>
</dbReference>
<feature type="domain" description="PTS EIIA type-1" evidence="7">
    <location>
        <begin position="23"/>
        <end position="128"/>
    </location>
</feature>
<keyword evidence="6" id="KW-0418">Kinase</keyword>
<dbReference type="NCBIfam" id="TIGR00830">
    <property type="entry name" value="PTBA"/>
    <property type="match status" value="1"/>
</dbReference>
<dbReference type="Pfam" id="PF00358">
    <property type="entry name" value="PTS_EIIA_1"/>
    <property type="match status" value="1"/>
</dbReference>
<name>A0ABT9D8L5_9CELL</name>
<keyword evidence="4" id="KW-0808">Transferase</keyword>
<sequence>MSERLTVAAPIAGSLVELADVPDDVFAQEMLGPGIAVQPDSTGVVEVVAPVDGVLSALHPHAFVIQVPDGRAVLVHLGLDTVRLLGQTFTLDCGQGDTVRAGQVLVTWDVAAAVAHGKPALCPVVALQTERSALHAAGPAGTAVHQLDPLFTWDA</sequence>
<dbReference type="Proteomes" id="UP001232536">
    <property type="component" value="Unassembled WGS sequence"/>
</dbReference>
<dbReference type="RefSeq" id="WP_304600872.1">
    <property type="nucleotide sequence ID" value="NZ_JAUQYO010000001.1"/>
</dbReference>
<dbReference type="InterPro" id="IPR050890">
    <property type="entry name" value="PTS_EIIA_component"/>
</dbReference>
<gene>
    <name evidence="8" type="ORF">Q6348_08535</name>
</gene>
<evidence type="ECO:0000256" key="2">
    <source>
        <dbReference type="ARBA" id="ARBA00022448"/>
    </source>
</evidence>
<evidence type="ECO:0000256" key="5">
    <source>
        <dbReference type="ARBA" id="ARBA00022683"/>
    </source>
</evidence>
<proteinExistence type="predicted"/>